<gene>
    <name evidence="2" type="ORF">ACFPPC_03440</name>
</gene>
<dbReference type="Proteomes" id="UP001596104">
    <property type="component" value="Unassembled WGS sequence"/>
</dbReference>
<evidence type="ECO:0000313" key="3">
    <source>
        <dbReference type="Proteomes" id="UP001596104"/>
    </source>
</evidence>
<comment type="caution">
    <text evidence="2">The sequence shown here is derived from an EMBL/GenBank/DDBJ whole genome shotgun (WGS) entry which is preliminary data.</text>
</comment>
<sequence>MSHWILFLAGLVVFLAFSTLLTTFFLGSFTAGVKRYLLGRIIGGAIKGTTADREATHRMLGALGLQTRNGGPSDTELERLRPRRWQEILAWICYLGIALGFGLMVYAMMIR</sequence>
<dbReference type="EMBL" id="JBHSLV010000007">
    <property type="protein sequence ID" value="MFC5391692.1"/>
    <property type="molecule type" value="Genomic_DNA"/>
</dbReference>
<organism evidence="2 3">
    <name type="scientific">Bosea vestrisii</name>
    <dbReference type="NCBI Taxonomy" id="151416"/>
    <lineage>
        <taxon>Bacteria</taxon>
        <taxon>Pseudomonadati</taxon>
        <taxon>Pseudomonadota</taxon>
        <taxon>Alphaproteobacteria</taxon>
        <taxon>Hyphomicrobiales</taxon>
        <taxon>Boseaceae</taxon>
        <taxon>Bosea</taxon>
    </lineage>
</organism>
<name>A0ABW0H4Y1_9HYPH</name>
<dbReference type="RefSeq" id="WP_377006492.1">
    <property type="nucleotide sequence ID" value="NZ_JBHSLV010000007.1"/>
</dbReference>
<reference evidence="3" key="1">
    <citation type="journal article" date="2019" name="Int. J. Syst. Evol. Microbiol.">
        <title>The Global Catalogue of Microorganisms (GCM) 10K type strain sequencing project: providing services to taxonomists for standard genome sequencing and annotation.</title>
        <authorList>
            <consortium name="The Broad Institute Genomics Platform"/>
            <consortium name="The Broad Institute Genome Sequencing Center for Infectious Disease"/>
            <person name="Wu L."/>
            <person name="Ma J."/>
        </authorList>
    </citation>
    <scope>NUCLEOTIDE SEQUENCE [LARGE SCALE GENOMIC DNA]</scope>
    <source>
        <strain evidence="3">CGMCC 1.16326</strain>
    </source>
</reference>
<accession>A0ABW0H4Y1</accession>
<evidence type="ECO:0000256" key="1">
    <source>
        <dbReference type="SAM" id="Phobius"/>
    </source>
</evidence>
<evidence type="ECO:0000313" key="2">
    <source>
        <dbReference type="EMBL" id="MFC5391692.1"/>
    </source>
</evidence>
<keyword evidence="3" id="KW-1185">Reference proteome</keyword>
<feature type="transmembrane region" description="Helical" evidence="1">
    <location>
        <begin position="6"/>
        <end position="31"/>
    </location>
</feature>
<keyword evidence="1" id="KW-1133">Transmembrane helix</keyword>
<protein>
    <submittedName>
        <fullName evidence="2">Uncharacterized protein</fullName>
    </submittedName>
</protein>
<proteinExistence type="predicted"/>
<keyword evidence="1" id="KW-0472">Membrane</keyword>
<feature type="transmembrane region" description="Helical" evidence="1">
    <location>
        <begin position="88"/>
        <end position="109"/>
    </location>
</feature>
<keyword evidence="1" id="KW-0812">Transmembrane</keyword>